<reference evidence="1" key="1">
    <citation type="journal article" date="2015" name="Nature">
        <title>Complex archaea that bridge the gap between prokaryotes and eukaryotes.</title>
        <authorList>
            <person name="Spang A."/>
            <person name="Saw J.H."/>
            <person name="Jorgensen S.L."/>
            <person name="Zaremba-Niedzwiedzka K."/>
            <person name="Martijn J."/>
            <person name="Lind A.E."/>
            <person name="van Eijk R."/>
            <person name="Schleper C."/>
            <person name="Guy L."/>
            <person name="Ettema T.J."/>
        </authorList>
    </citation>
    <scope>NUCLEOTIDE SEQUENCE</scope>
</reference>
<evidence type="ECO:0000313" key="1">
    <source>
        <dbReference type="EMBL" id="KKL17650.1"/>
    </source>
</evidence>
<gene>
    <name evidence="1" type="ORF">LCGC14_2483410</name>
</gene>
<dbReference type="AlphaFoldDB" id="A0A0F9B7M2"/>
<proteinExistence type="predicted"/>
<sequence>MKKLAFLLLFAVGCSISPFQQSVDTAESL</sequence>
<dbReference type="EMBL" id="LAZR01039176">
    <property type="protein sequence ID" value="KKL17650.1"/>
    <property type="molecule type" value="Genomic_DNA"/>
</dbReference>
<protein>
    <submittedName>
        <fullName evidence="1">Uncharacterized protein</fullName>
    </submittedName>
</protein>
<accession>A0A0F9B7M2</accession>
<comment type="caution">
    <text evidence="1">The sequence shown here is derived from an EMBL/GenBank/DDBJ whole genome shotgun (WGS) entry which is preliminary data.</text>
</comment>
<organism evidence="1">
    <name type="scientific">marine sediment metagenome</name>
    <dbReference type="NCBI Taxonomy" id="412755"/>
    <lineage>
        <taxon>unclassified sequences</taxon>
        <taxon>metagenomes</taxon>
        <taxon>ecological metagenomes</taxon>
    </lineage>
</organism>
<feature type="non-terminal residue" evidence="1">
    <location>
        <position position="29"/>
    </location>
</feature>
<name>A0A0F9B7M2_9ZZZZ</name>